<feature type="transmembrane region" description="Helical" evidence="2">
    <location>
        <begin position="120"/>
        <end position="138"/>
    </location>
</feature>
<evidence type="ECO:0000313" key="4">
    <source>
        <dbReference type="Proteomes" id="UP000434582"/>
    </source>
</evidence>
<keyword evidence="2" id="KW-0812">Transmembrane</keyword>
<dbReference type="EMBL" id="WIVE01000015">
    <property type="protein sequence ID" value="MQX36223.1"/>
    <property type="molecule type" value="Genomic_DNA"/>
</dbReference>
<name>A0A7X1ZCV0_9PROT</name>
<comment type="caution">
    <text evidence="3">The sequence shown here is derived from an EMBL/GenBank/DDBJ whole genome shotgun (WGS) entry which is preliminary data.</text>
</comment>
<dbReference type="AlphaFoldDB" id="A0A7X1ZCV0"/>
<dbReference type="Proteomes" id="UP000434582">
    <property type="component" value="Unassembled WGS sequence"/>
</dbReference>
<keyword evidence="4" id="KW-1185">Reference proteome</keyword>
<keyword evidence="2" id="KW-1133">Transmembrane helix</keyword>
<organism evidence="3 4">
    <name type="scientific">Roseospira navarrensis</name>
    <dbReference type="NCBI Taxonomy" id="140058"/>
    <lineage>
        <taxon>Bacteria</taxon>
        <taxon>Pseudomonadati</taxon>
        <taxon>Pseudomonadota</taxon>
        <taxon>Alphaproteobacteria</taxon>
        <taxon>Rhodospirillales</taxon>
        <taxon>Rhodospirillaceae</taxon>
        <taxon>Roseospira</taxon>
    </lineage>
</organism>
<sequence>MMTLSPRTFEGLLADKARVYLSQAHRLDPDTADRVAGEAARQVMAGLRPAAVQQAYPAVIRVARRMTMALPGRGPAGAAPPVPARQGRPMRQQPLDPLTLADLGDRSRSGGRRLVGQLPALRALVSAGAIFAMVLLALPSPTG</sequence>
<evidence type="ECO:0000256" key="1">
    <source>
        <dbReference type="SAM" id="MobiDB-lite"/>
    </source>
</evidence>
<evidence type="ECO:0000313" key="3">
    <source>
        <dbReference type="EMBL" id="MQX36223.1"/>
    </source>
</evidence>
<reference evidence="3 4" key="1">
    <citation type="submission" date="2019-10" db="EMBL/GenBank/DDBJ databases">
        <title>Draft whole-genome sequence of the purple nonsulfur photosynthetic bacterium Roseospira navarrensis DSM 15114.</title>
        <authorList>
            <person name="Kyndt J.A."/>
            <person name="Meyer T.E."/>
        </authorList>
    </citation>
    <scope>NUCLEOTIDE SEQUENCE [LARGE SCALE GENOMIC DNA]</scope>
    <source>
        <strain evidence="3 4">DSM 15114</strain>
    </source>
</reference>
<proteinExistence type="predicted"/>
<evidence type="ECO:0000256" key="2">
    <source>
        <dbReference type="SAM" id="Phobius"/>
    </source>
</evidence>
<protein>
    <submittedName>
        <fullName evidence="3">Uncharacterized protein</fullName>
    </submittedName>
</protein>
<gene>
    <name evidence="3" type="ORF">GHC57_06795</name>
</gene>
<feature type="region of interest" description="Disordered" evidence="1">
    <location>
        <begin position="71"/>
        <end position="111"/>
    </location>
</feature>
<dbReference type="OrthoDB" id="9904930at2"/>
<keyword evidence="2" id="KW-0472">Membrane</keyword>
<dbReference type="RefSeq" id="WP_153342507.1">
    <property type="nucleotide sequence ID" value="NZ_WIVE01000015.1"/>
</dbReference>
<accession>A0A7X1ZCV0</accession>